<comment type="caution">
    <text evidence="1">The sequence shown here is derived from an EMBL/GenBank/DDBJ whole genome shotgun (WGS) entry which is preliminary data.</text>
</comment>
<proteinExistence type="predicted"/>
<sequence length="377" mass="42781">MQAGLKPPCSPMRQCRLCMLVKSNLVNVKDSAGWYSAGWSETTLSTYETMQAGLKLPCPPMRQCRLCRLVLSYLVHSFDCAGWSKATLSAYETVNAWLQLPCPLMRQCRLVWSYLVHFLDQPALTHKWTSGQGRIRPSCTLQTSLHSDKWTSPALSHEWTRLTSGQCIDKWTSLIRGQVDKIASDQPALSLKWTRKLHTSINYQPALSLDKWTSGQYQPALSHMLTSLIIDKVAFEQISLSYQPASSHQREVPTDQPALSHKWKIPALSHEWKSLQGSFKHACTIILHFQPALFRHACTTSLNSLHQPELPHKWTRKLQTSLHCLISEQGSFKTACTASKVDKTSLHYQPALSHKWTIGQVDKVSLDQLALSHKWTR</sequence>
<accession>A0A9D3Z1Y9</accession>
<name>A0A9D3Z1Y9_DREPO</name>
<evidence type="ECO:0000313" key="1">
    <source>
        <dbReference type="EMBL" id="KAH3710229.1"/>
    </source>
</evidence>
<reference evidence="1" key="1">
    <citation type="journal article" date="2019" name="bioRxiv">
        <title>The Genome of the Zebra Mussel, Dreissena polymorpha: A Resource for Invasive Species Research.</title>
        <authorList>
            <person name="McCartney M.A."/>
            <person name="Auch B."/>
            <person name="Kono T."/>
            <person name="Mallez S."/>
            <person name="Zhang Y."/>
            <person name="Obille A."/>
            <person name="Becker A."/>
            <person name="Abrahante J.E."/>
            <person name="Garbe J."/>
            <person name="Badalamenti J.P."/>
            <person name="Herman A."/>
            <person name="Mangelson H."/>
            <person name="Liachko I."/>
            <person name="Sullivan S."/>
            <person name="Sone E.D."/>
            <person name="Koren S."/>
            <person name="Silverstein K.A.T."/>
            <person name="Beckman K.B."/>
            <person name="Gohl D.M."/>
        </authorList>
    </citation>
    <scope>NUCLEOTIDE SEQUENCE</scope>
    <source>
        <strain evidence="1">Duluth1</strain>
        <tissue evidence="1">Whole animal</tissue>
    </source>
</reference>
<dbReference type="EMBL" id="JAIWYP010000014">
    <property type="protein sequence ID" value="KAH3710229.1"/>
    <property type="molecule type" value="Genomic_DNA"/>
</dbReference>
<dbReference type="AlphaFoldDB" id="A0A9D3Z1Y9"/>
<organism evidence="1 2">
    <name type="scientific">Dreissena polymorpha</name>
    <name type="common">Zebra mussel</name>
    <name type="synonym">Mytilus polymorpha</name>
    <dbReference type="NCBI Taxonomy" id="45954"/>
    <lineage>
        <taxon>Eukaryota</taxon>
        <taxon>Metazoa</taxon>
        <taxon>Spiralia</taxon>
        <taxon>Lophotrochozoa</taxon>
        <taxon>Mollusca</taxon>
        <taxon>Bivalvia</taxon>
        <taxon>Autobranchia</taxon>
        <taxon>Heteroconchia</taxon>
        <taxon>Euheterodonta</taxon>
        <taxon>Imparidentia</taxon>
        <taxon>Neoheterodontei</taxon>
        <taxon>Myida</taxon>
        <taxon>Dreissenoidea</taxon>
        <taxon>Dreissenidae</taxon>
        <taxon>Dreissena</taxon>
    </lineage>
</organism>
<evidence type="ECO:0000313" key="2">
    <source>
        <dbReference type="Proteomes" id="UP000828390"/>
    </source>
</evidence>
<dbReference type="Proteomes" id="UP000828390">
    <property type="component" value="Unassembled WGS sequence"/>
</dbReference>
<keyword evidence="2" id="KW-1185">Reference proteome</keyword>
<gene>
    <name evidence="1" type="ORF">DPMN_069700</name>
</gene>
<reference evidence="1" key="2">
    <citation type="submission" date="2020-11" db="EMBL/GenBank/DDBJ databases">
        <authorList>
            <person name="McCartney M.A."/>
            <person name="Auch B."/>
            <person name="Kono T."/>
            <person name="Mallez S."/>
            <person name="Becker A."/>
            <person name="Gohl D.M."/>
            <person name="Silverstein K.A.T."/>
            <person name="Koren S."/>
            <person name="Bechman K.B."/>
            <person name="Herman A."/>
            <person name="Abrahante J.E."/>
            <person name="Garbe J."/>
        </authorList>
    </citation>
    <scope>NUCLEOTIDE SEQUENCE</scope>
    <source>
        <strain evidence="1">Duluth1</strain>
        <tissue evidence="1">Whole animal</tissue>
    </source>
</reference>
<protein>
    <submittedName>
        <fullName evidence="1">Uncharacterized protein</fullName>
    </submittedName>
</protein>